<reference evidence="2 3" key="1">
    <citation type="submission" date="2016-05" db="EMBL/GenBank/DDBJ databases">
        <title>Genomic and physiological characterization of Planctopirus sp. isolated from fresh water lake.</title>
        <authorList>
            <person name="Subhash Y."/>
            <person name="Ramana C."/>
        </authorList>
    </citation>
    <scope>NUCLEOTIDE SEQUENCE [LARGE SCALE GENOMIC DNA]</scope>
    <source>
        <strain evidence="2 3">JC280</strain>
    </source>
</reference>
<dbReference type="PANTHER" id="PTHR43760">
    <property type="entry name" value="ENDORIBONUCLEASE-RELATED"/>
    <property type="match status" value="1"/>
</dbReference>
<dbReference type="RefSeq" id="WP_068847416.1">
    <property type="nucleotide sequence ID" value="NZ_LYDR01000063.1"/>
</dbReference>
<dbReference type="CDD" id="cd02199">
    <property type="entry name" value="YjgF_YER057c_UK114_like_1"/>
    <property type="match status" value="1"/>
</dbReference>
<feature type="domain" description="Endoribonuclease L-PSP/chorismate mutase-like" evidence="1">
    <location>
        <begin position="8"/>
        <end position="148"/>
    </location>
</feature>
<dbReference type="PANTHER" id="PTHR43760:SF1">
    <property type="entry name" value="ENDORIBONUCLEASE L-PSP_CHORISMATE MUTASE-LIKE DOMAIN-CONTAINING PROTEIN"/>
    <property type="match status" value="1"/>
</dbReference>
<dbReference type="Pfam" id="PF14588">
    <property type="entry name" value="YjgF_endoribonc"/>
    <property type="match status" value="1"/>
</dbReference>
<dbReference type="InterPro" id="IPR013813">
    <property type="entry name" value="Endoribo_LPSP/chorism_mut-like"/>
</dbReference>
<name>A0A1C3EHV8_9PLAN</name>
<keyword evidence="3" id="KW-1185">Reference proteome</keyword>
<dbReference type="AlphaFoldDB" id="A0A1C3EHV8"/>
<proteinExistence type="predicted"/>
<dbReference type="Proteomes" id="UP000094828">
    <property type="component" value="Unassembled WGS sequence"/>
</dbReference>
<gene>
    <name evidence="2" type="ORF">A6X21_21140</name>
</gene>
<accession>A0A1C3EHV8</accession>
<evidence type="ECO:0000259" key="1">
    <source>
        <dbReference type="Pfam" id="PF14588"/>
    </source>
</evidence>
<dbReference type="SUPFAM" id="SSF55298">
    <property type="entry name" value="YjgF-like"/>
    <property type="match status" value="1"/>
</dbReference>
<sequence length="156" mass="16428">MSNEYTQRLQTLGIELPQPPVAIASYIPVTITNQMAITSGQLPMANGLVLHSGKVGSEVSVEDAAKAARQCALNALSHLQKALGSIDRIERILKIDGFVQSAPGFSSQPAVVNGASDLMLEIFGEAGRHTRVAVGVSELPLNAAVEVAVWVSIKPD</sequence>
<dbReference type="EMBL" id="LYDR01000063">
    <property type="protein sequence ID" value="ODA32824.1"/>
    <property type="molecule type" value="Genomic_DNA"/>
</dbReference>
<dbReference type="InterPro" id="IPR035959">
    <property type="entry name" value="RutC-like_sf"/>
</dbReference>
<dbReference type="OrthoDB" id="9806350at2"/>
<dbReference type="STRING" id="1841610.A6X21_21140"/>
<protein>
    <recommendedName>
        <fullName evidence="1">Endoribonuclease L-PSP/chorismate mutase-like domain-containing protein</fullName>
    </recommendedName>
</protein>
<comment type="caution">
    <text evidence="2">The sequence shown here is derived from an EMBL/GenBank/DDBJ whole genome shotgun (WGS) entry which is preliminary data.</text>
</comment>
<evidence type="ECO:0000313" key="3">
    <source>
        <dbReference type="Proteomes" id="UP000094828"/>
    </source>
</evidence>
<organism evidence="2 3">
    <name type="scientific">Planctopirus hydrillae</name>
    <dbReference type="NCBI Taxonomy" id="1841610"/>
    <lineage>
        <taxon>Bacteria</taxon>
        <taxon>Pseudomonadati</taxon>
        <taxon>Planctomycetota</taxon>
        <taxon>Planctomycetia</taxon>
        <taxon>Planctomycetales</taxon>
        <taxon>Planctomycetaceae</taxon>
        <taxon>Planctopirus</taxon>
    </lineage>
</organism>
<evidence type="ECO:0000313" key="2">
    <source>
        <dbReference type="EMBL" id="ODA32824.1"/>
    </source>
</evidence>
<dbReference type="Gene3D" id="3.30.1330.40">
    <property type="entry name" value="RutC-like"/>
    <property type="match status" value="1"/>
</dbReference>